<dbReference type="STRING" id="1348612.A0A397GRF5"/>
<comment type="caution">
    <text evidence="1">The sequence shown here is derived from an EMBL/GenBank/DDBJ whole genome shotgun (WGS) entry which is preliminary data.</text>
</comment>
<organism evidence="1 2">
    <name type="scientific">Diversispora epigaea</name>
    <dbReference type="NCBI Taxonomy" id="1348612"/>
    <lineage>
        <taxon>Eukaryota</taxon>
        <taxon>Fungi</taxon>
        <taxon>Fungi incertae sedis</taxon>
        <taxon>Mucoromycota</taxon>
        <taxon>Glomeromycotina</taxon>
        <taxon>Glomeromycetes</taxon>
        <taxon>Diversisporales</taxon>
        <taxon>Diversisporaceae</taxon>
        <taxon>Diversispora</taxon>
    </lineage>
</organism>
<accession>A0A397GRF5</accession>
<dbReference type="OrthoDB" id="2408987at2759"/>
<keyword evidence="2" id="KW-1185">Reference proteome</keyword>
<dbReference type="Proteomes" id="UP000266861">
    <property type="component" value="Unassembled WGS sequence"/>
</dbReference>
<proteinExistence type="predicted"/>
<protein>
    <submittedName>
        <fullName evidence="1">Uncharacterized protein</fullName>
    </submittedName>
</protein>
<reference evidence="1 2" key="1">
    <citation type="submission" date="2018-08" db="EMBL/GenBank/DDBJ databases">
        <title>Genome and evolution of the arbuscular mycorrhizal fungus Diversispora epigaea (formerly Glomus versiforme) and its bacterial endosymbionts.</title>
        <authorList>
            <person name="Sun X."/>
            <person name="Fei Z."/>
            <person name="Harrison M."/>
        </authorList>
    </citation>
    <scope>NUCLEOTIDE SEQUENCE [LARGE SCALE GENOMIC DNA]</scope>
    <source>
        <strain evidence="1 2">IT104</strain>
    </source>
</reference>
<sequence length="1442" mass="167747">MARDNLAIPATSAPIERVFSGGPDLVTQRRSTKSAIDPEESLLWKNIYFPSQENNNQHHDHLEDYFVSLFYELGLANPEPSLVIVNTFSNINTDVKKCLEKVARVQVDKLSTFKTEAQLQNRVKHFWLESNNQMLVLQCDVTTKNSGCIKLAKFIIEQYHNEFLRIKTPKMLAKHACIILHIHREQETTFNFICGWRKVTIETLTPQEKNLSSLLDGSLISIMKSTYPFEEILKQELLWCLLCMKYPSTENSISHIKMIISEIFKHPNFIECLKERTIMWIDEKSSTDWQYQVASNKRLLYPYSSFSAALHAYIRSLVRSPIAKMLYSLEKLSAIKTFFDIDQPENRMDSLITFWKGMFNDPKVITTDDLVEPNVYTLPQIYDLRFPFSYYFIKRIDGFKEIYLEEIAKLKQERENCDQLFIEDTTYRVFKSIVLSSILHLRDAPLEDFPELYFNDFVTVISSTDGGKKDIKLLSLILKQLLDEDKINDPFYLHIYWWTNSSTILAGFQLAQLCPTIVNDFSEKRVNLSFEDFLIQEVTIVMLNKLSESKAESINVHQIDQWHKQATKIITYTGKLIRSRKSSSFQLLRICNELVASKSISLKDIKEIIRLGLTSDEILSKEFINYVLKVLDKLEVTEKNLIPMRSFMTRCLDVISMDSQVILHLYQTIFSREPFPLIGSIISRIFAKEDDENIFFRIFENAHMILQRSPRLNVINTALKVKDLNSPMAALCCDIIQQNYFSELDMVDMIECFLSASNALLNAGVEPLQRISSIAFLKEFVGKLWDMTINTDDFTRPIAIDKIMEIGNFNVQAVLDQINNVMAIENPQIYSLKIYFLRDLRFRDFSIDDVKKFCKGQARTLPWLLSLELGDNNDNSLPFKTNNANDIESEINQTLTTVDISQLPRLWRKIGVNTFESFRAYYNGNLAQYKEQFPVLAVYFKYEERLTNVKHLWDIVKFVQLLSARLSYRLNRKEVLALTFREYISSERNEALMTAYRDFENAWNSVIDNVDRYQRHKIDIKPIMHIDQKLILALIEPKDEGVFLCEMLEYLVSIQNKFIEEIMAIKPGTCRSLRFLEDSDSFDETEGPPQYYIQSLTLKQSRKDNLISYQWEDDYDGILQFSERNLGLGRGQEIIYDLQKIEQELARYLVFEKVHIEMIENTTLFVEPFSYHMELFQSSMRIIGDIRNLIPQEPISPEKAAAIVGIPTNSFNFSPDQMDTSIDNPSDILKALEILLCFVKRSPGGGGEFLIKEYAASWASLSEISENAKFNSLLNADLKLKHLVGLYELIEEQVANTTVKYVSEKYKAPITNDLVDSLNKVIDWTIPPSQQELLPADVFTLALKRFMYRCLQGETIDENIPLYIYVCDESLYFWPSSVSQELIDNLFPDEIMVSHTFTVYEFITKQIENLIQKQHQQKQPPQEPQQQRKIKVLIRDLISGYF</sequence>
<dbReference type="PANTHER" id="PTHR22605:SF1">
    <property type="entry name" value="RZ-TYPE DOMAIN-CONTAINING PROTEIN"/>
    <property type="match status" value="1"/>
</dbReference>
<dbReference type="EMBL" id="PQFF01000429">
    <property type="protein sequence ID" value="RHZ50620.1"/>
    <property type="molecule type" value="Genomic_DNA"/>
</dbReference>
<dbReference type="GO" id="GO:0004842">
    <property type="term" value="F:ubiquitin-protein transferase activity"/>
    <property type="evidence" value="ECO:0007669"/>
    <property type="project" value="InterPro"/>
</dbReference>
<evidence type="ECO:0000313" key="1">
    <source>
        <dbReference type="EMBL" id="RHZ50620.1"/>
    </source>
</evidence>
<gene>
    <name evidence="1" type="ORF">Glove_494g24</name>
</gene>
<evidence type="ECO:0000313" key="2">
    <source>
        <dbReference type="Proteomes" id="UP000266861"/>
    </source>
</evidence>
<name>A0A397GRF5_9GLOM</name>
<dbReference type="InterPro" id="IPR031248">
    <property type="entry name" value="RNF213"/>
</dbReference>
<dbReference type="PANTHER" id="PTHR22605">
    <property type="entry name" value="RZ-TYPE DOMAIN-CONTAINING PROTEIN"/>
    <property type="match status" value="1"/>
</dbReference>
<dbReference type="GO" id="GO:0016887">
    <property type="term" value="F:ATP hydrolysis activity"/>
    <property type="evidence" value="ECO:0007669"/>
    <property type="project" value="InterPro"/>
</dbReference>